<dbReference type="CDD" id="cd04657">
    <property type="entry name" value="Piwi_ago-like"/>
    <property type="match status" value="1"/>
</dbReference>
<organism evidence="4 5">
    <name type="scientific">Rhizophagus clarus</name>
    <dbReference type="NCBI Taxonomy" id="94130"/>
    <lineage>
        <taxon>Eukaryota</taxon>
        <taxon>Fungi</taxon>
        <taxon>Fungi incertae sedis</taxon>
        <taxon>Mucoromycota</taxon>
        <taxon>Glomeromycotina</taxon>
        <taxon>Glomeromycetes</taxon>
        <taxon>Glomerales</taxon>
        <taxon>Glomeraceae</taxon>
        <taxon>Rhizophagus</taxon>
    </lineage>
</organism>
<dbReference type="EMBL" id="BLAL01000083">
    <property type="protein sequence ID" value="GES84706.1"/>
    <property type="molecule type" value="Genomic_DNA"/>
</dbReference>
<dbReference type="SMART" id="SM01163">
    <property type="entry name" value="DUF1785"/>
    <property type="match status" value="1"/>
</dbReference>
<dbReference type="InterPro" id="IPR032472">
    <property type="entry name" value="ArgoL2"/>
</dbReference>
<accession>A0A8H3LF80</accession>
<dbReference type="Pfam" id="PF02170">
    <property type="entry name" value="PAZ"/>
    <property type="match status" value="1"/>
</dbReference>
<dbReference type="Pfam" id="PF16488">
    <property type="entry name" value="ArgoL2"/>
    <property type="match status" value="1"/>
</dbReference>
<dbReference type="PROSITE" id="PS50821">
    <property type="entry name" value="PAZ"/>
    <property type="match status" value="1"/>
</dbReference>
<dbReference type="SUPFAM" id="SSF101690">
    <property type="entry name" value="PAZ domain"/>
    <property type="match status" value="1"/>
</dbReference>
<sequence length="907" mass="104906">MQRSNYKFFRLFSRKNTSINTCFCELIKFFSEEKKEPQIRDERQEALREKAIKNMAKRPDYGRTGRPTQVLTNYFEVKKIANKPYLEKYDISMKLVIQQRPEGESNQSNQRRRAPKQQKQQKQLPVHVQRMVFQQLEKQERNGWFKGVGVVFDGNTTLYSTDLLRLNSPDSGNTSVSLKDDQDSRGNPMEFKVEVQKLDRVDLGELKKCLEGREMKWEYFDLAGIRGLNALIHHIPSMKYTQFGESTYLPSTRKTLGGGVELWMGWFESVRPGQDSYFVNVNTTYTVFYEPGILSNLIPKYLNSDIQERFSQNQHDRVTELIRGLQFRPVHRPQVNTRLKIKRLCPNNAYDIKIDNPESGEKIDIYTYFQRRYDITLRYVHLVELEGRRNDKIPIELCNVIEGQRFPVAKLTSAQRGAMIKHTALRPQENVQRINEGVQNVLQFEKDFKLGGFGMEVDEKMATVPARVLKPPQISYHSTSKAGGTVKPKEGGWNLRDRKFVRSGNTLRYWVVVAFIEQRRFNQAKQFVKELVNTSRQQGMDIAEANPRISCVKPHGDAQTYQRMIEAEYNNARNHLSNDLQLMLFVLPDDDEKRYRAIKYTTDTIIGVPSQCVQIDKVSSHKTTKQYCANVALKINLKLGGTNQSLEETEIPQLTKEPVMLLGADVTHPTGGRAGPSNMPSICAVVGSLDRQGGRFISKLESQRTRQEKIENMGGMVKEILIDYRAKNNILPMRIIMYRDGVSESQFEMVLTHELEKIKGKRHHTRFYPQQKNDTDSKGNCVAGTVVDRKITHPYLFDFFLQSHTSLHGTSRPAHYHVLFDENKFTSDMLQNLTHKLCYNYQRATRSVSIAPAAYYAHLAAKRARLHLEQQPRGETEFLKTVQCILFDYSFFRIPIIVANISRNNCK</sequence>
<dbReference type="Pfam" id="PF16487">
    <property type="entry name" value="ArgoMid"/>
    <property type="match status" value="1"/>
</dbReference>
<evidence type="ECO:0000259" key="2">
    <source>
        <dbReference type="PROSITE" id="PS50821"/>
    </source>
</evidence>
<reference evidence="4" key="1">
    <citation type="submission" date="2019-10" db="EMBL/GenBank/DDBJ databases">
        <title>Conservation and host-specific expression of non-tandemly repeated heterogenous ribosome RNA gene in arbuscular mycorrhizal fungi.</title>
        <authorList>
            <person name="Maeda T."/>
            <person name="Kobayashi Y."/>
            <person name="Nakagawa T."/>
            <person name="Ezawa T."/>
            <person name="Yamaguchi K."/>
            <person name="Bino T."/>
            <person name="Nishimoto Y."/>
            <person name="Shigenobu S."/>
            <person name="Kawaguchi M."/>
        </authorList>
    </citation>
    <scope>NUCLEOTIDE SEQUENCE</scope>
    <source>
        <strain evidence="4">HR1</strain>
    </source>
</reference>
<evidence type="ECO:0000313" key="5">
    <source>
        <dbReference type="Proteomes" id="UP000615446"/>
    </source>
</evidence>
<evidence type="ECO:0000313" key="4">
    <source>
        <dbReference type="EMBL" id="GES84706.1"/>
    </source>
</evidence>
<gene>
    <name evidence="4" type="ORF">RCL2_001181000</name>
</gene>
<dbReference type="Gene3D" id="2.170.260.10">
    <property type="entry name" value="paz domain"/>
    <property type="match status" value="1"/>
</dbReference>
<dbReference type="InterPro" id="IPR032474">
    <property type="entry name" value="Argonaute_N"/>
</dbReference>
<evidence type="ECO:0000259" key="3">
    <source>
        <dbReference type="PROSITE" id="PS50822"/>
    </source>
</evidence>
<dbReference type="InterPro" id="IPR045246">
    <property type="entry name" value="Piwi_ago-like"/>
</dbReference>
<dbReference type="InterPro" id="IPR012337">
    <property type="entry name" value="RNaseH-like_sf"/>
</dbReference>
<dbReference type="Pfam" id="PF02171">
    <property type="entry name" value="Piwi"/>
    <property type="match status" value="1"/>
</dbReference>
<comment type="caution">
    <text evidence="4">The sequence shown here is derived from an EMBL/GenBank/DDBJ whole genome shotgun (WGS) entry which is preliminary data.</text>
</comment>
<dbReference type="InterPro" id="IPR003165">
    <property type="entry name" value="Piwi"/>
</dbReference>
<dbReference type="InterPro" id="IPR036085">
    <property type="entry name" value="PAZ_dom_sf"/>
</dbReference>
<dbReference type="InterPro" id="IPR003100">
    <property type="entry name" value="PAZ_dom"/>
</dbReference>
<name>A0A8H3LF80_9GLOM</name>
<dbReference type="InterPro" id="IPR032473">
    <property type="entry name" value="Argonaute_Mid_dom"/>
</dbReference>
<evidence type="ECO:0000256" key="1">
    <source>
        <dbReference type="SAM" id="MobiDB-lite"/>
    </source>
</evidence>
<dbReference type="AlphaFoldDB" id="A0A8H3LF80"/>
<dbReference type="PROSITE" id="PS50822">
    <property type="entry name" value="PIWI"/>
    <property type="match status" value="1"/>
</dbReference>
<proteinExistence type="predicted"/>
<protein>
    <submittedName>
        <fullName evidence="4">Piwi domain-containing protein</fullName>
    </submittedName>
</protein>
<dbReference type="GO" id="GO:0003723">
    <property type="term" value="F:RNA binding"/>
    <property type="evidence" value="ECO:0007669"/>
    <property type="project" value="InterPro"/>
</dbReference>
<dbReference type="Proteomes" id="UP000615446">
    <property type="component" value="Unassembled WGS sequence"/>
</dbReference>
<dbReference type="PANTHER" id="PTHR22891">
    <property type="entry name" value="EUKARYOTIC TRANSLATION INITIATION FACTOR 2C"/>
    <property type="match status" value="1"/>
</dbReference>
<dbReference type="Pfam" id="PF08699">
    <property type="entry name" value="ArgoL1"/>
    <property type="match status" value="1"/>
</dbReference>
<dbReference type="InterPro" id="IPR036397">
    <property type="entry name" value="RNaseH_sf"/>
</dbReference>
<dbReference type="Pfam" id="PF16486">
    <property type="entry name" value="ArgoN"/>
    <property type="match status" value="1"/>
</dbReference>
<dbReference type="SUPFAM" id="SSF53098">
    <property type="entry name" value="Ribonuclease H-like"/>
    <property type="match status" value="1"/>
</dbReference>
<dbReference type="InterPro" id="IPR014811">
    <property type="entry name" value="ArgoL1"/>
</dbReference>
<dbReference type="Gene3D" id="3.30.420.10">
    <property type="entry name" value="Ribonuclease H-like superfamily/Ribonuclease H"/>
    <property type="match status" value="1"/>
</dbReference>
<dbReference type="SMART" id="SM00950">
    <property type="entry name" value="Piwi"/>
    <property type="match status" value="1"/>
</dbReference>
<feature type="domain" description="Piwi" evidence="3">
    <location>
        <begin position="582"/>
        <end position="869"/>
    </location>
</feature>
<dbReference type="OrthoDB" id="10252740at2759"/>
<dbReference type="CDD" id="cd02846">
    <property type="entry name" value="PAZ_argonaute_like"/>
    <property type="match status" value="1"/>
</dbReference>
<feature type="domain" description="PAZ" evidence="2">
    <location>
        <begin position="305"/>
        <end position="402"/>
    </location>
</feature>
<dbReference type="Gene3D" id="3.40.50.2300">
    <property type="match status" value="1"/>
</dbReference>
<feature type="region of interest" description="Disordered" evidence="1">
    <location>
        <begin position="100"/>
        <end position="125"/>
    </location>
</feature>